<keyword evidence="2" id="KW-1185">Reference proteome</keyword>
<proteinExistence type="predicted"/>
<organism evidence="1 2">
    <name type="scientific">Arthrobacter stackebrandtii</name>
    <dbReference type="NCBI Taxonomy" id="272161"/>
    <lineage>
        <taxon>Bacteria</taxon>
        <taxon>Bacillati</taxon>
        <taxon>Actinomycetota</taxon>
        <taxon>Actinomycetes</taxon>
        <taxon>Micrococcales</taxon>
        <taxon>Micrococcaceae</taxon>
        <taxon>Arthrobacter</taxon>
    </lineage>
</organism>
<dbReference type="Pfam" id="PF08310">
    <property type="entry name" value="LGFP"/>
    <property type="match status" value="1"/>
</dbReference>
<dbReference type="Proteomes" id="UP000711614">
    <property type="component" value="Unassembled WGS sequence"/>
</dbReference>
<name>A0ABS4YSK6_9MICC</name>
<dbReference type="EMBL" id="JAGIOI010000001">
    <property type="protein sequence ID" value="MBP2411768.1"/>
    <property type="molecule type" value="Genomic_DNA"/>
</dbReference>
<accession>A0ABS4YSK6</accession>
<evidence type="ECO:0000313" key="1">
    <source>
        <dbReference type="EMBL" id="MBP2411768.1"/>
    </source>
</evidence>
<evidence type="ECO:0000313" key="2">
    <source>
        <dbReference type="Proteomes" id="UP000711614"/>
    </source>
</evidence>
<gene>
    <name evidence="1" type="ORF">JOF48_000567</name>
</gene>
<reference evidence="1 2" key="1">
    <citation type="submission" date="2021-03" db="EMBL/GenBank/DDBJ databases">
        <title>Sequencing the genomes of 1000 actinobacteria strains.</title>
        <authorList>
            <person name="Klenk H.-P."/>
        </authorList>
    </citation>
    <scope>NUCLEOTIDE SEQUENCE [LARGE SCALE GENOMIC DNA]</scope>
    <source>
        <strain evidence="1 2">DSM 16005</strain>
    </source>
</reference>
<sequence>MSLEIRAGVGTGRANYRQDVATVQFFLGVTIDGVFGPISAGALAAFQTAKFGFTDGFADPCDITFKRLRGPLTDSYSALSRALVLNALGETALGAAATQEVASADGLGLVTTWAQGDGIAKIYSHPIWGTWDVRGLILSRYLELDEERGALGMPISGERDHGNSGGRISYFEHGRIIFEPPSSVIETIVPE</sequence>
<dbReference type="RefSeq" id="WP_209677103.1">
    <property type="nucleotide sequence ID" value="NZ_JAGIOI010000001.1"/>
</dbReference>
<protein>
    <recommendedName>
        <fullName evidence="3">Peptidoglycan binding-like domain-containing protein</fullName>
    </recommendedName>
</protein>
<comment type="caution">
    <text evidence="1">The sequence shown here is derived from an EMBL/GenBank/DDBJ whole genome shotgun (WGS) entry which is preliminary data.</text>
</comment>
<evidence type="ECO:0008006" key="3">
    <source>
        <dbReference type="Google" id="ProtNLM"/>
    </source>
</evidence>
<dbReference type="InterPro" id="IPR013207">
    <property type="entry name" value="LGFP"/>
</dbReference>